<dbReference type="Pfam" id="PF07690">
    <property type="entry name" value="MFS_1"/>
    <property type="match status" value="1"/>
</dbReference>
<evidence type="ECO:0000256" key="2">
    <source>
        <dbReference type="ARBA" id="ARBA00022989"/>
    </source>
</evidence>
<feature type="transmembrane region" description="Helical" evidence="4">
    <location>
        <begin position="21"/>
        <end position="41"/>
    </location>
</feature>
<keyword evidence="2 4" id="KW-1133">Transmembrane helix</keyword>
<feature type="transmembrane region" description="Helical" evidence="4">
    <location>
        <begin position="160"/>
        <end position="193"/>
    </location>
</feature>
<feature type="transmembrane region" description="Helical" evidence="4">
    <location>
        <begin position="314"/>
        <end position="339"/>
    </location>
</feature>
<dbReference type="NCBIfam" id="NF033734">
    <property type="entry name" value="MFS_ArsJ"/>
    <property type="match status" value="1"/>
</dbReference>
<evidence type="ECO:0000256" key="4">
    <source>
        <dbReference type="SAM" id="Phobius"/>
    </source>
</evidence>
<dbReference type="InterPro" id="IPR011701">
    <property type="entry name" value="MFS"/>
</dbReference>
<feature type="transmembrane region" description="Helical" evidence="4">
    <location>
        <begin position="288"/>
        <end position="308"/>
    </location>
</feature>
<evidence type="ECO:0000313" key="6">
    <source>
        <dbReference type="Proteomes" id="UP000669060"/>
    </source>
</evidence>
<dbReference type="PANTHER" id="PTHR23547:SF1">
    <property type="entry name" value="MAJOR FACILITATOR SUPERFAMILY MFS_1"/>
    <property type="match status" value="1"/>
</dbReference>
<name>A0ABS3TIY8_9PSED</name>
<organism evidence="5 6">
    <name type="scientific">Pseudomonas schmalbachii</name>
    <dbReference type="NCBI Taxonomy" id="2816993"/>
    <lineage>
        <taxon>Bacteria</taxon>
        <taxon>Pseudomonadati</taxon>
        <taxon>Pseudomonadota</taxon>
        <taxon>Gammaproteobacteria</taxon>
        <taxon>Pseudomonadales</taxon>
        <taxon>Pseudomonadaceae</taxon>
        <taxon>Pseudomonas</taxon>
    </lineage>
</organism>
<dbReference type="PANTHER" id="PTHR23547">
    <property type="entry name" value="MAJOR FACILITATOR SUPERFAMILY DOMAIN, GENERAL SUBSTRATE TRANSPORTER"/>
    <property type="match status" value="1"/>
</dbReference>
<dbReference type="RefSeq" id="WP_208312473.1">
    <property type="nucleotide sequence ID" value="NZ_JAELYA010000001.1"/>
</dbReference>
<protein>
    <submittedName>
        <fullName evidence="5">Organoarsenical effux MFS transporter ArsJ</fullName>
    </submittedName>
</protein>
<feature type="transmembrane region" description="Helical" evidence="4">
    <location>
        <begin position="351"/>
        <end position="371"/>
    </location>
</feature>
<accession>A0ABS3TIY8</accession>
<feature type="transmembrane region" description="Helical" evidence="4">
    <location>
        <begin position="47"/>
        <end position="70"/>
    </location>
</feature>
<dbReference type="SUPFAM" id="SSF103473">
    <property type="entry name" value="MFS general substrate transporter"/>
    <property type="match status" value="1"/>
</dbReference>
<feature type="transmembrane region" description="Helical" evidence="4">
    <location>
        <begin position="214"/>
        <end position="242"/>
    </location>
</feature>
<gene>
    <name evidence="5" type="primary">arsJ</name>
    <name evidence="5" type="ORF">JFY56_00140</name>
</gene>
<evidence type="ECO:0000256" key="1">
    <source>
        <dbReference type="ARBA" id="ARBA00022692"/>
    </source>
</evidence>
<keyword evidence="6" id="KW-1185">Reference proteome</keyword>
<comment type="caution">
    <text evidence="5">The sequence shown here is derived from an EMBL/GenBank/DDBJ whole genome shotgun (WGS) entry which is preliminary data.</text>
</comment>
<feature type="transmembrane region" description="Helical" evidence="4">
    <location>
        <begin position="248"/>
        <end position="267"/>
    </location>
</feature>
<proteinExistence type="predicted"/>
<dbReference type="Proteomes" id="UP000669060">
    <property type="component" value="Unassembled WGS sequence"/>
</dbReference>
<dbReference type="InterPro" id="IPR047769">
    <property type="entry name" value="MFS_ArsJ"/>
</dbReference>
<keyword evidence="1 4" id="KW-0812">Transmembrane</keyword>
<dbReference type="Gene3D" id="1.20.1250.20">
    <property type="entry name" value="MFS general substrate transporter like domains"/>
    <property type="match status" value="2"/>
</dbReference>
<evidence type="ECO:0000313" key="5">
    <source>
        <dbReference type="EMBL" id="MBO3273631.1"/>
    </source>
</evidence>
<dbReference type="EMBL" id="JAELYA010000001">
    <property type="protein sequence ID" value="MBO3273631.1"/>
    <property type="molecule type" value="Genomic_DNA"/>
</dbReference>
<keyword evidence="3 4" id="KW-0472">Membrane</keyword>
<feature type="transmembrane region" description="Helical" evidence="4">
    <location>
        <begin position="377"/>
        <end position="395"/>
    </location>
</feature>
<dbReference type="InterPro" id="IPR036259">
    <property type="entry name" value="MFS_trans_sf"/>
</dbReference>
<reference evidence="5 6" key="1">
    <citation type="submission" date="2020-12" db="EMBL/GenBank/DDBJ databases">
        <title>Pseudomonas schmalbachii sp. nov. isolated from millipede gut.</title>
        <authorList>
            <person name="Shelomi M."/>
        </authorList>
    </citation>
    <scope>NUCLEOTIDE SEQUENCE [LARGE SCALE GENOMIC DNA]</scope>
    <source>
        <strain evidence="5 6">Milli4</strain>
    </source>
</reference>
<evidence type="ECO:0000256" key="3">
    <source>
        <dbReference type="ARBA" id="ARBA00023136"/>
    </source>
</evidence>
<feature type="transmembrane region" description="Helical" evidence="4">
    <location>
        <begin position="82"/>
        <end position="103"/>
    </location>
</feature>
<sequence length="411" mass="43983">MKAIAALPAEVRQYLLVTGNYWAFTLTDGALRMLVVLHFHALGYTPLQIAALFLFYEFFGVVTNLLGGYLGARLGLNRTMNVGLAMQVIALLMLTVPAAWLSVPWVMGAQALSGIAKDLNKMSAKSSIKLLVPDGQQGRLYRWVALLTGSKNALKGVGFFLGGALLALLGFRGSVLAMALVLGLIWFASLILLKKDLGKAKAKPKFRDILSKSRAVNILSAARLFLFGARDVWFVVALPVFLSETFGWDFWLVGGFLAAWIIGYGIVQSFAPAFTGKHRGHVPDGRAAFVWALGLALLPAAIAIGLTAGWPAEIVLPGGLMAFGALFAVNSSLHSYLIVSYAQEDGVSLDVGFYYMSNAMGRLIGTVLSGWVFQAHGLVACLWISAAFVLLAALISSALPRHVIGAATPRP</sequence>